<evidence type="ECO:0000313" key="2">
    <source>
        <dbReference type="Proteomes" id="UP001199642"/>
    </source>
</evidence>
<protein>
    <submittedName>
        <fullName evidence="1">Uncharacterized protein</fullName>
    </submittedName>
</protein>
<dbReference type="EMBL" id="CP082781">
    <property type="protein sequence ID" value="UGS28310.1"/>
    <property type="molecule type" value="Genomic_DNA"/>
</dbReference>
<organism evidence="1 2">
    <name type="scientific">Microbacterium resistens</name>
    <dbReference type="NCBI Taxonomy" id="156977"/>
    <lineage>
        <taxon>Bacteria</taxon>
        <taxon>Bacillati</taxon>
        <taxon>Actinomycetota</taxon>
        <taxon>Actinomycetes</taxon>
        <taxon>Micrococcales</taxon>
        <taxon>Microbacteriaceae</taxon>
        <taxon>Microbacterium</taxon>
    </lineage>
</organism>
<sequence length="150" mass="15568">MSDSPDAVPSVADDLVGEFLARSAHGARLIAVAGADADRVTAFATRLAEAFAGRDAVADVSDATGKDEAALRTEVVAPYRASRVDAVRIVTGDAGLLIPSARGLWHQSIWVLAGDEPPHTAADALVDLTDPGRPTRRFGDYCAVPPGHLA</sequence>
<dbReference type="RefSeq" id="WP_231821432.1">
    <property type="nucleotide sequence ID" value="NZ_CP082781.1"/>
</dbReference>
<accession>A0ABY3RYX6</accession>
<keyword evidence="2" id="KW-1185">Reference proteome</keyword>
<evidence type="ECO:0000313" key="1">
    <source>
        <dbReference type="EMBL" id="UGS28310.1"/>
    </source>
</evidence>
<gene>
    <name evidence="1" type="ORF">K8F61_09185</name>
</gene>
<proteinExistence type="predicted"/>
<dbReference type="Proteomes" id="UP001199642">
    <property type="component" value="Chromosome"/>
</dbReference>
<name>A0ABY3RYX6_9MICO</name>
<reference evidence="1 2" key="1">
    <citation type="submission" date="2023-01" db="EMBL/GenBank/DDBJ databases">
        <title>Characterization of estradiol degrading bacteria Microbacterium sp. MZT7 and reveal degrading genes through genome analysis.</title>
        <authorList>
            <person name="Hao P."/>
            <person name="Gao Y."/>
        </authorList>
    </citation>
    <scope>NUCLEOTIDE SEQUENCE [LARGE SCALE GENOMIC DNA]</scope>
    <source>
        <strain evidence="1 2">MZT7</strain>
    </source>
</reference>